<dbReference type="PANTHER" id="PTHR34298:SF2">
    <property type="entry name" value="SEGREGATION AND CONDENSATION PROTEIN B"/>
    <property type="match status" value="1"/>
</dbReference>
<keyword evidence="3" id="KW-0159">Chromosome partition</keyword>
<dbReference type="PANTHER" id="PTHR34298">
    <property type="entry name" value="SEGREGATION AND CONDENSATION PROTEIN B"/>
    <property type="match status" value="1"/>
</dbReference>
<proteinExistence type="predicted"/>
<feature type="compositionally biased region" description="Low complexity" evidence="5">
    <location>
        <begin position="110"/>
        <end position="131"/>
    </location>
</feature>
<evidence type="ECO:0008006" key="8">
    <source>
        <dbReference type="Google" id="ProtNLM"/>
    </source>
</evidence>
<evidence type="ECO:0000313" key="6">
    <source>
        <dbReference type="EMBL" id="GAA3360647.1"/>
    </source>
</evidence>
<comment type="caution">
    <text evidence="6">The sequence shown here is derived from an EMBL/GenBank/DDBJ whole genome shotgun (WGS) entry which is preliminary data.</text>
</comment>
<reference evidence="7" key="1">
    <citation type="journal article" date="2019" name="Int. J. Syst. Evol. Microbiol.">
        <title>The Global Catalogue of Microorganisms (GCM) 10K type strain sequencing project: providing services to taxonomists for standard genome sequencing and annotation.</title>
        <authorList>
            <consortium name="The Broad Institute Genomics Platform"/>
            <consortium name="The Broad Institute Genome Sequencing Center for Infectious Disease"/>
            <person name="Wu L."/>
            <person name="Ma J."/>
        </authorList>
    </citation>
    <scope>NUCLEOTIDE SEQUENCE [LARGE SCALE GENOMIC DNA]</scope>
    <source>
        <strain evidence="7">JCM 9687</strain>
    </source>
</reference>
<sequence length="420" mass="42318">MSAVHDEASGADEAEQAADAAVAPETVPGGRTRPAEPGDGRAGAEPSTGSRVVSGEPDAGTSAGDSPIGGAPVGDELPAAEPAGGEAAVDEISAAEPGAEPGADTDDAEPGTPEPGTAGPRAAGPRAAEPGSAESDDAGLDTAEPGAAEPDDAGTGTAAPDDADSTADESATGEPSADERSGTDAIDTPPAGADGPAADPAELAPGTGQAEDGRPAGSEPEDDAPARSDAAVAVSRTPPDLTEDDALDSALEALLLVVDVPAGEELLADVLDQPVARIRTALQRLASGYEEAGRGIDLRRVGEGWRFYTRETYAPYVERYLLDGQRAKLTRAALETLAVISYRQPVTRARVAAVRGVNVDGVIRTLVGRGLVEEAGTDPETGGFLYCTTELFLERLGLSSLKDLPPLAPLLPEVDTIDDV</sequence>
<dbReference type="Pfam" id="PF04079">
    <property type="entry name" value="SMC_ScpB"/>
    <property type="match status" value="1"/>
</dbReference>
<dbReference type="RefSeq" id="WP_425565690.1">
    <property type="nucleotide sequence ID" value="NZ_BAAAYK010000038.1"/>
</dbReference>
<dbReference type="InterPro" id="IPR036390">
    <property type="entry name" value="WH_DNA-bd_sf"/>
</dbReference>
<dbReference type="Proteomes" id="UP001500483">
    <property type="component" value="Unassembled WGS sequence"/>
</dbReference>
<dbReference type="InterPro" id="IPR036388">
    <property type="entry name" value="WH-like_DNA-bd_sf"/>
</dbReference>
<dbReference type="SUPFAM" id="SSF46785">
    <property type="entry name" value="Winged helix' DNA-binding domain"/>
    <property type="match status" value="2"/>
</dbReference>
<keyword evidence="4" id="KW-0131">Cell cycle</keyword>
<keyword evidence="7" id="KW-1185">Reference proteome</keyword>
<evidence type="ECO:0000256" key="5">
    <source>
        <dbReference type="SAM" id="MobiDB-lite"/>
    </source>
</evidence>
<dbReference type="InterPro" id="IPR005234">
    <property type="entry name" value="ScpB_csome_segregation"/>
</dbReference>
<feature type="region of interest" description="Disordered" evidence="5">
    <location>
        <begin position="1"/>
        <end position="243"/>
    </location>
</feature>
<evidence type="ECO:0000256" key="2">
    <source>
        <dbReference type="ARBA" id="ARBA00022618"/>
    </source>
</evidence>
<evidence type="ECO:0000256" key="1">
    <source>
        <dbReference type="ARBA" id="ARBA00022490"/>
    </source>
</evidence>
<evidence type="ECO:0000256" key="4">
    <source>
        <dbReference type="ARBA" id="ARBA00023306"/>
    </source>
</evidence>
<feature type="compositionally biased region" description="Low complexity" evidence="5">
    <location>
        <begin position="184"/>
        <end position="206"/>
    </location>
</feature>
<protein>
    <recommendedName>
        <fullName evidence="8">Segregation and condensation protein B</fullName>
    </recommendedName>
</protein>
<organism evidence="6 7">
    <name type="scientific">Saccharopolyspora gregorii</name>
    <dbReference type="NCBI Taxonomy" id="33914"/>
    <lineage>
        <taxon>Bacteria</taxon>
        <taxon>Bacillati</taxon>
        <taxon>Actinomycetota</taxon>
        <taxon>Actinomycetes</taxon>
        <taxon>Pseudonocardiales</taxon>
        <taxon>Pseudonocardiaceae</taxon>
        <taxon>Saccharopolyspora</taxon>
    </lineage>
</organism>
<evidence type="ECO:0000256" key="3">
    <source>
        <dbReference type="ARBA" id="ARBA00022829"/>
    </source>
</evidence>
<dbReference type="EMBL" id="BAAAYK010000038">
    <property type="protein sequence ID" value="GAA3360647.1"/>
    <property type="molecule type" value="Genomic_DNA"/>
</dbReference>
<keyword evidence="2" id="KW-0132">Cell division</keyword>
<name>A0ABP6RSB4_9PSEU</name>
<gene>
    <name evidence="6" type="ORF">GCM10020366_41500</name>
</gene>
<accession>A0ABP6RSB4</accession>
<evidence type="ECO:0000313" key="7">
    <source>
        <dbReference type="Proteomes" id="UP001500483"/>
    </source>
</evidence>
<dbReference type="Gene3D" id="1.10.10.10">
    <property type="entry name" value="Winged helix-like DNA-binding domain superfamily/Winged helix DNA-binding domain"/>
    <property type="match status" value="2"/>
</dbReference>
<keyword evidence="1" id="KW-0963">Cytoplasm</keyword>
<dbReference type="NCBIfam" id="TIGR00281">
    <property type="entry name" value="SMC-Scp complex subunit ScpB"/>
    <property type="match status" value="1"/>
</dbReference>